<dbReference type="AlphaFoldDB" id="A0A813MBV0"/>
<dbReference type="EMBL" id="CAJNOC010000128">
    <property type="protein sequence ID" value="CAF0717609.1"/>
    <property type="molecule type" value="Genomic_DNA"/>
</dbReference>
<sequence>MKFLKDSSECIKSELDLFLTSSTNKSIVNCGWFEINPPSSLSPDSPIDFRYEGSNNHYLQLWRTSLYLQVSFYMEKDKIEEADEIAPVNNFLHSLFSKVELSSNEHNYENSNNVYPYKASITDLLNLQVSKNSYLQSWLFYKDDAGLFDAGKFKKTDAMINLY</sequence>
<keyword evidence="2" id="KW-1185">Reference proteome</keyword>
<evidence type="ECO:0000313" key="1">
    <source>
        <dbReference type="EMBL" id="CAF0717609.1"/>
    </source>
</evidence>
<accession>A0A813MBV0</accession>
<protein>
    <submittedName>
        <fullName evidence="1">Uncharacterized protein</fullName>
    </submittedName>
</protein>
<reference evidence="1" key="1">
    <citation type="submission" date="2021-02" db="EMBL/GenBank/DDBJ databases">
        <authorList>
            <person name="Nowell W R."/>
        </authorList>
    </citation>
    <scope>NUCLEOTIDE SEQUENCE</scope>
    <source>
        <strain evidence="1">Ploen Becks lab</strain>
    </source>
</reference>
<comment type="caution">
    <text evidence="1">The sequence shown here is derived from an EMBL/GenBank/DDBJ whole genome shotgun (WGS) entry which is preliminary data.</text>
</comment>
<dbReference type="OrthoDB" id="6271650at2759"/>
<proteinExistence type="predicted"/>
<organism evidence="1 2">
    <name type="scientific">Brachionus calyciflorus</name>
    <dbReference type="NCBI Taxonomy" id="104777"/>
    <lineage>
        <taxon>Eukaryota</taxon>
        <taxon>Metazoa</taxon>
        <taxon>Spiralia</taxon>
        <taxon>Gnathifera</taxon>
        <taxon>Rotifera</taxon>
        <taxon>Eurotatoria</taxon>
        <taxon>Monogononta</taxon>
        <taxon>Pseudotrocha</taxon>
        <taxon>Ploima</taxon>
        <taxon>Brachionidae</taxon>
        <taxon>Brachionus</taxon>
    </lineage>
</organism>
<evidence type="ECO:0000313" key="2">
    <source>
        <dbReference type="Proteomes" id="UP000663879"/>
    </source>
</evidence>
<gene>
    <name evidence="1" type="ORF">OXX778_LOCUS1834</name>
</gene>
<name>A0A813MBV0_9BILA</name>
<dbReference type="Proteomes" id="UP000663879">
    <property type="component" value="Unassembled WGS sequence"/>
</dbReference>